<dbReference type="AlphaFoldDB" id="A0A5N6NQ07"/>
<sequence length="145" mass="17130">MMEMIVNMDCQGCERKVRKALENLDGVQKVDIEMNLQKVTVTGWVNPEKVLKKVRRTGKKAELWPFPNNTTTIGFTQQYANMYKYHRNPATYFNDQQQPMVSSHNYDERRWYNNDYRYLEMPYSSISDRATFAFSDDNVNACSVM</sequence>
<dbReference type="Pfam" id="PF00403">
    <property type="entry name" value="HMA"/>
    <property type="match status" value="1"/>
</dbReference>
<dbReference type="InterPro" id="IPR036163">
    <property type="entry name" value="HMA_dom_sf"/>
</dbReference>
<dbReference type="PANTHER" id="PTHR22814">
    <property type="entry name" value="COPPER TRANSPORT PROTEIN ATOX1-RELATED"/>
    <property type="match status" value="1"/>
</dbReference>
<dbReference type="GO" id="GO:0016020">
    <property type="term" value="C:membrane"/>
    <property type="evidence" value="ECO:0007669"/>
    <property type="project" value="UniProtKB-SubCell"/>
</dbReference>
<name>A0A5N6NQ07_9ASTR</name>
<gene>
    <name evidence="4" type="ORF">E3N88_19124</name>
</gene>
<protein>
    <recommendedName>
        <fullName evidence="3">HMA domain-containing protein</fullName>
    </recommendedName>
</protein>
<dbReference type="GO" id="GO:0009626">
    <property type="term" value="P:plant-type hypersensitive response"/>
    <property type="evidence" value="ECO:0007669"/>
    <property type="project" value="UniProtKB-KW"/>
</dbReference>
<dbReference type="OrthoDB" id="689350at2759"/>
<comment type="caution">
    <text evidence="4">The sequence shown here is derived from an EMBL/GenBank/DDBJ whole genome shotgun (WGS) entry which is preliminary data.</text>
</comment>
<proteinExistence type="predicted"/>
<evidence type="ECO:0000256" key="2">
    <source>
        <dbReference type="ARBA" id="ARBA00022723"/>
    </source>
</evidence>
<evidence type="ECO:0000313" key="5">
    <source>
        <dbReference type="Proteomes" id="UP000326396"/>
    </source>
</evidence>
<dbReference type="EMBL" id="SZYD01000010">
    <property type="protein sequence ID" value="KAD4982453.1"/>
    <property type="molecule type" value="Genomic_DNA"/>
</dbReference>
<dbReference type="PROSITE" id="PS50846">
    <property type="entry name" value="HMA_2"/>
    <property type="match status" value="1"/>
</dbReference>
<dbReference type="Proteomes" id="UP000326396">
    <property type="component" value="Linkage Group LG18"/>
</dbReference>
<dbReference type="SUPFAM" id="SSF55008">
    <property type="entry name" value="HMA, heavy metal-associated domain"/>
    <property type="match status" value="1"/>
</dbReference>
<dbReference type="InterPro" id="IPR006121">
    <property type="entry name" value="HMA_dom"/>
</dbReference>
<feature type="domain" description="HMA" evidence="3">
    <location>
        <begin position="1"/>
        <end position="62"/>
    </location>
</feature>
<keyword evidence="2" id="KW-0479">Metal-binding</keyword>
<evidence type="ECO:0000256" key="1">
    <source>
        <dbReference type="ARBA" id="ARBA00004170"/>
    </source>
</evidence>
<accession>A0A5N6NQ07</accession>
<comment type="subcellular location">
    <subcellularLocation>
        <location evidence="1">Membrane</location>
        <topology evidence="1">Peripheral membrane protein</topology>
    </subcellularLocation>
</comment>
<evidence type="ECO:0000259" key="3">
    <source>
        <dbReference type="PROSITE" id="PS50846"/>
    </source>
</evidence>
<dbReference type="GO" id="GO:0046872">
    <property type="term" value="F:metal ion binding"/>
    <property type="evidence" value="ECO:0007669"/>
    <property type="project" value="UniProtKB-KW"/>
</dbReference>
<dbReference type="Gene3D" id="3.30.70.100">
    <property type="match status" value="1"/>
</dbReference>
<evidence type="ECO:0000313" key="4">
    <source>
        <dbReference type="EMBL" id="KAD4982453.1"/>
    </source>
</evidence>
<keyword evidence="5" id="KW-1185">Reference proteome</keyword>
<dbReference type="CDD" id="cd00371">
    <property type="entry name" value="HMA"/>
    <property type="match status" value="1"/>
</dbReference>
<reference evidence="4 5" key="1">
    <citation type="submission" date="2019-05" db="EMBL/GenBank/DDBJ databases">
        <title>Mikania micrantha, genome provides insights into the molecular mechanism of rapid growth.</title>
        <authorList>
            <person name="Liu B."/>
        </authorList>
    </citation>
    <scope>NUCLEOTIDE SEQUENCE [LARGE SCALE GENOMIC DNA]</scope>
    <source>
        <strain evidence="4">NLD-2019</strain>
        <tissue evidence="4">Leaf</tissue>
    </source>
</reference>
<organism evidence="4 5">
    <name type="scientific">Mikania micrantha</name>
    <name type="common">bitter vine</name>
    <dbReference type="NCBI Taxonomy" id="192012"/>
    <lineage>
        <taxon>Eukaryota</taxon>
        <taxon>Viridiplantae</taxon>
        <taxon>Streptophyta</taxon>
        <taxon>Embryophyta</taxon>
        <taxon>Tracheophyta</taxon>
        <taxon>Spermatophyta</taxon>
        <taxon>Magnoliopsida</taxon>
        <taxon>eudicotyledons</taxon>
        <taxon>Gunneridae</taxon>
        <taxon>Pentapetalae</taxon>
        <taxon>asterids</taxon>
        <taxon>campanulids</taxon>
        <taxon>Asterales</taxon>
        <taxon>Asteraceae</taxon>
        <taxon>Asteroideae</taxon>
        <taxon>Heliantheae alliance</taxon>
        <taxon>Eupatorieae</taxon>
        <taxon>Mikania</taxon>
    </lineage>
</organism>
<dbReference type="PANTHER" id="PTHR22814:SF361">
    <property type="entry name" value="HEAVY METAL-ASSOCIATED DOMAIN, HMA, HEAVY METAL-ASSOCIATED DOMAIN SUPERFAMILY"/>
    <property type="match status" value="1"/>
</dbReference>